<evidence type="ECO:0000313" key="1">
    <source>
        <dbReference type="EMBL" id="KAG6684192.1"/>
    </source>
</evidence>
<proteinExistence type="predicted"/>
<accession>A0A922DGX2</accession>
<dbReference type="Proteomes" id="UP000811246">
    <property type="component" value="Chromosome 12"/>
</dbReference>
<dbReference type="AlphaFoldDB" id="A0A922DGX2"/>
<dbReference type="EMBL" id="CM031836">
    <property type="protein sequence ID" value="KAG6684192.1"/>
    <property type="molecule type" value="Genomic_DNA"/>
</dbReference>
<gene>
    <name evidence="1" type="ORF">I3842_12G050400</name>
</gene>
<evidence type="ECO:0000313" key="2">
    <source>
        <dbReference type="Proteomes" id="UP000811246"/>
    </source>
</evidence>
<sequence>MVERDRSKNLNLFGKRPSLLLFRRWWRRSSRWRSRRRWAQRRPSLLIRPQPRVFSLIDSSGRCRRLPPLRSTLPHARQWRRRRLRLADLERERFTLKRHRQAPRRSEQ</sequence>
<reference evidence="1" key="1">
    <citation type="submission" date="2021-01" db="EMBL/GenBank/DDBJ databases">
        <authorList>
            <person name="Lovell J.T."/>
            <person name="Bentley N."/>
            <person name="Bhattarai G."/>
            <person name="Jenkins J.W."/>
            <person name="Sreedasyam A."/>
            <person name="Alarcon Y."/>
            <person name="Bock C."/>
            <person name="Boston L."/>
            <person name="Carlson J."/>
            <person name="Cervantes K."/>
            <person name="Clermont K."/>
            <person name="Krom N."/>
            <person name="Kubenka K."/>
            <person name="Mamidi S."/>
            <person name="Mattison C."/>
            <person name="Monteros M."/>
            <person name="Pisani C."/>
            <person name="Plott C."/>
            <person name="Rajasekar S."/>
            <person name="Rhein H.S."/>
            <person name="Rohla C."/>
            <person name="Song M."/>
            <person name="Hilaire R.S."/>
            <person name="Shu S."/>
            <person name="Wells L."/>
            <person name="Wang X."/>
            <person name="Webber J."/>
            <person name="Heerema R.J."/>
            <person name="Klein P."/>
            <person name="Conner P."/>
            <person name="Grauke L."/>
            <person name="Grimwood J."/>
            <person name="Schmutz J."/>
            <person name="Randall J.J."/>
        </authorList>
    </citation>
    <scope>NUCLEOTIDE SEQUENCE</scope>
    <source>
        <tissue evidence="1">Leaf</tissue>
    </source>
</reference>
<organism evidence="1 2">
    <name type="scientific">Carya illinoinensis</name>
    <name type="common">Pecan</name>
    <dbReference type="NCBI Taxonomy" id="32201"/>
    <lineage>
        <taxon>Eukaryota</taxon>
        <taxon>Viridiplantae</taxon>
        <taxon>Streptophyta</taxon>
        <taxon>Embryophyta</taxon>
        <taxon>Tracheophyta</taxon>
        <taxon>Spermatophyta</taxon>
        <taxon>Magnoliopsida</taxon>
        <taxon>eudicotyledons</taxon>
        <taxon>Gunneridae</taxon>
        <taxon>Pentapetalae</taxon>
        <taxon>rosids</taxon>
        <taxon>fabids</taxon>
        <taxon>Fagales</taxon>
        <taxon>Juglandaceae</taxon>
        <taxon>Carya</taxon>
    </lineage>
</organism>
<protein>
    <submittedName>
        <fullName evidence="1">Uncharacterized protein</fullName>
    </submittedName>
</protein>
<comment type="caution">
    <text evidence="1">The sequence shown here is derived from an EMBL/GenBank/DDBJ whole genome shotgun (WGS) entry which is preliminary data.</text>
</comment>
<name>A0A922DGX2_CARIL</name>